<keyword evidence="2" id="KW-0413">Isomerase</keyword>
<dbReference type="Pfam" id="PF01261">
    <property type="entry name" value="AP_endonuc_2"/>
    <property type="match status" value="1"/>
</dbReference>
<dbReference type="InterPro" id="IPR036237">
    <property type="entry name" value="Xyl_isomerase-like_sf"/>
</dbReference>
<proteinExistence type="predicted"/>
<dbReference type="PANTHER" id="PTHR12110">
    <property type="entry name" value="HYDROXYPYRUVATE ISOMERASE"/>
    <property type="match status" value="1"/>
</dbReference>
<dbReference type="InterPro" id="IPR050312">
    <property type="entry name" value="IolE/XylAMocC-like"/>
</dbReference>
<evidence type="ECO:0000259" key="1">
    <source>
        <dbReference type="Pfam" id="PF01261"/>
    </source>
</evidence>
<accession>C6W7M7</accession>
<name>C6W7M7_DYAFD</name>
<dbReference type="STRING" id="471854.Dfer_5021"/>
<dbReference type="AlphaFoldDB" id="C6W7M7"/>
<protein>
    <submittedName>
        <fullName evidence="2">Xylose isomerase domain protein TIM barrel</fullName>
    </submittedName>
</protein>
<reference evidence="2 3" key="1">
    <citation type="journal article" date="2009" name="Stand. Genomic Sci.">
        <title>Complete genome sequence of Dyadobacter fermentans type strain (NS114).</title>
        <authorList>
            <person name="Lang E."/>
            <person name="Lapidus A."/>
            <person name="Chertkov O."/>
            <person name="Brettin T."/>
            <person name="Detter J.C."/>
            <person name="Han C."/>
            <person name="Copeland A."/>
            <person name="Glavina Del Rio T."/>
            <person name="Nolan M."/>
            <person name="Chen F."/>
            <person name="Lucas S."/>
            <person name="Tice H."/>
            <person name="Cheng J.F."/>
            <person name="Land M."/>
            <person name="Hauser L."/>
            <person name="Chang Y.J."/>
            <person name="Jeffries C.D."/>
            <person name="Kopitz M."/>
            <person name="Bruce D."/>
            <person name="Goodwin L."/>
            <person name="Pitluck S."/>
            <person name="Ovchinnikova G."/>
            <person name="Pati A."/>
            <person name="Ivanova N."/>
            <person name="Mavrommatis K."/>
            <person name="Chen A."/>
            <person name="Palaniappan K."/>
            <person name="Chain P."/>
            <person name="Bristow J."/>
            <person name="Eisen J.A."/>
            <person name="Markowitz V."/>
            <person name="Hugenholtz P."/>
            <person name="Goker M."/>
            <person name="Rohde M."/>
            <person name="Kyrpides N.C."/>
            <person name="Klenk H.P."/>
        </authorList>
    </citation>
    <scope>NUCLEOTIDE SEQUENCE [LARGE SCALE GENOMIC DNA]</scope>
    <source>
        <strain evidence="3">ATCC 700827 / DSM 18053 / CIP 107007 / KCTC 52180 / NS114</strain>
    </source>
</reference>
<dbReference type="InterPro" id="IPR013022">
    <property type="entry name" value="Xyl_isomerase-like_TIM-brl"/>
</dbReference>
<evidence type="ECO:0000313" key="2">
    <source>
        <dbReference type="EMBL" id="ACT96221.1"/>
    </source>
</evidence>
<dbReference type="RefSeq" id="WP_015814462.1">
    <property type="nucleotide sequence ID" value="NC_013037.1"/>
</dbReference>
<dbReference type="eggNOG" id="COG1082">
    <property type="taxonomic scope" value="Bacteria"/>
</dbReference>
<dbReference type="EMBL" id="CP001619">
    <property type="protein sequence ID" value="ACT96221.1"/>
    <property type="molecule type" value="Genomic_DNA"/>
</dbReference>
<dbReference type="Proteomes" id="UP000002011">
    <property type="component" value="Chromosome"/>
</dbReference>
<dbReference type="SUPFAM" id="SSF51658">
    <property type="entry name" value="Xylose isomerase-like"/>
    <property type="match status" value="1"/>
</dbReference>
<keyword evidence="3" id="KW-1185">Reference proteome</keyword>
<dbReference type="KEGG" id="dfe:Dfer_5021"/>
<organism evidence="2 3">
    <name type="scientific">Dyadobacter fermentans (strain ATCC 700827 / DSM 18053 / CIP 107007 / KCTC 52180 / NS114)</name>
    <dbReference type="NCBI Taxonomy" id="471854"/>
    <lineage>
        <taxon>Bacteria</taxon>
        <taxon>Pseudomonadati</taxon>
        <taxon>Bacteroidota</taxon>
        <taxon>Cytophagia</taxon>
        <taxon>Cytophagales</taxon>
        <taxon>Spirosomataceae</taxon>
        <taxon>Dyadobacter</taxon>
    </lineage>
</organism>
<dbReference type="PANTHER" id="PTHR12110:SF41">
    <property type="entry name" value="INOSOSE DEHYDRATASE"/>
    <property type="match status" value="1"/>
</dbReference>
<dbReference type="GO" id="GO:0016853">
    <property type="term" value="F:isomerase activity"/>
    <property type="evidence" value="ECO:0007669"/>
    <property type="project" value="UniProtKB-KW"/>
</dbReference>
<dbReference type="Gene3D" id="3.20.20.150">
    <property type="entry name" value="Divalent-metal-dependent TIM barrel enzymes"/>
    <property type="match status" value="1"/>
</dbReference>
<feature type="domain" description="Xylose isomerase-like TIM barrel" evidence="1">
    <location>
        <begin position="58"/>
        <end position="258"/>
    </location>
</feature>
<dbReference type="HOGENOM" id="CLU_059523_1_0_10"/>
<gene>
    <name evidence="2" type="ordered locus">Dfer_5021</name>
</gene>
<evidence type="ECO:0000313" key="3">
    <source>
        <dbReference type="Proteomes" id="UP000002011"/>
    </source>
</evidence>
<sequence length="297" mass="33000">MDYNEKISRKSFLKASAFALAAPMFSKLNLDVKAPSPIGLQLYTLRNEISKDLLGTLKKVSAIGYKEVELYGYSDGKFFGKTAKEMKKILGDLGLNPVSGHYGAGVENKTAKGTLSNGWQKAVDDAAELGQKYVNCAYLTESERKTIDQYKSYVDLFNKSGEVAKKAGLQFGYHNHDFEFKKIGSELPYDYIAGKTDPKLVKLELDLYWIVKAGLDPVALFKKYPGRFPLWHVKDMDKKDGSFAEVGTGSIDFAKIFANRKLAGLTHFFVEQDVAKVPPGASDRNKLQECSEDESLA</sequence>